<protein>
    <submittedName>
        <fullName evidence="1">Uncharacterized protein</fullName>
    </submittedName>
</protein>
<keyword evidence="2" id="KW-1185">Reference proteome</keyword>
<evidence type="ECO:0000313" key="1">
    <source>
        <dbReference type="EMBL" id="TFK58585.1"/>
    </source>
</evidence>
<dbReference type="Proteomes" id="UP000308600">
    <property type="component" value="Unassembled WGS sequence"/>
</dbReference>
<proteinExistence type="predicted"/>
<sequence>MYHDKRFQTDFYFPFVAFSHEQIKACSTGGFLVTDKTNFDKISERVLGLNPTVLSSIADRLAAGEIVHAETEDEQNCYKVIRDLDHVGGHVQGSTTTKKYMRNEIWSLIAAKGAPSWFITLSPADNKHTLCLYYADTKEKFQPKIMEYSDRFRLISRNPVAAARFFHLLVTLFIQHVLGVGTDHLGIFGQTAAYYGTVEQ</sequence>
<reference evidence="1 2" key="1">
    <citation type="journal article" date="2019" name="Nat. Ecol. Evol.">
        <title>Megaphylogeny resolves global patterns of mushroom evolution.</title>
        <authorList>
            <person name="Varga T."/>
            <person name="Krizsan K."/>
            <person name="Foldi C."/>
            <person name="Dima B."/>
            <person name="Sanchez-Garcia M."/>
            <person name="Sanchez-Ramirez S."/>
            <person name="Szollosi G.J."/>
            <person name="Szarkandi J.G."/>
            <person name="Papp V."/>
            <person name="Albert L."/>
            <person name="Andreopoulos W."/>
            <person name="Angelini C."/>
            <person name="Antonin V."/>
            <person name="Barry K.W."/>
            <person name="Bougher N.L."/>
            <person name="Buchanan P."/>
            <person name="Buyck B."/>
            <person name="Bense V."/>
            <person name="Catcheside P."/>
            <person name="Chovatia M."/>
            <person name="Cooper J."/>
            <person name="Damon W."/>
            <person name="Desjardin D."/>
            <person name="Finy P."/>
            <person name="Geml J."/>
            <person name="Haridas S."/>
            <person name="Hughes K."/>
            <person name="Justo A."/>
            <person name="Karasinski D."/>
            <person name="Kautmanova I."/>
            <person name="Kiss B."/>
            <person name="Kocsube S."/>
            <person name="Kotiranta H."/>
            <person name="LaButti K.M."/>
            <person name="Lechner B.E."/>
            <person name="Liimatainen K."/>
            <person name="Lipzen A."/>
            <person name="Lukacs Z."/>
            <person name="Mihaltcheva S."/>
            <person name="Morgado L.N."/>
            <person name="Niskanen T."/>
            <person name="Noordeloos M.E."/>
            <person name="Ohm R.A."/>
            <person name="Ortiz-Santana B."/>
            <person name="Ovrebo C."/>
            <person name="Racz N."/>
            <person name="Riley R."/>
            <person name="Savchenko A."/>
            <person name="Shiryaev A."/>
            <person name="Soop K."/>
            <person name="Spirin V."/>
            <person name="Szebenyi C."/>
            <person name="Tomsovsky M."/>
            <person name="Tulloss R.E."/>
            <person name="Uehling J."/>
            <person name="Grigoriev I.V."/>
            <person name="Vagvolgyi C."/>
            <person name="Papp T."/>
            <person name="Martin F.M."/>
            <person name="Miettinen O."/>
            <person name="Hibbett D.S."/>
            <person name="Nagy L.G."/>
        </authorList>
    </citation>
    <scope>NUCLEOTIDE SEQUENCE [LARGE SCALE GENOMIC DNA]</scope>
    <source>
        <strain evidence="1 2">NL-1719</strain>
    </source>
</reference>
<dbReference type="EMBL" id="ML209289">
    <property type="protein sequence ID" value="TFK58585.1"/>
    <property type="molecule type" value="Genomic_DNA"/>
</dbReference>
<gene>
    <name evidence="1" type="ORF">BDN72DRAFT_733051</name>
</gene>
<evidence type="ECO:0000313" key="2">
    <source>
        <dbReference type="Proteomes" id="UP000308600"/>
    </source>
</evidence>
<name>A0ACD2ZYT4_9AGAR</name>
<accession>A0ACD2ZYT4</accession>
<feature type="non-terminal residue" evidence="1">
    <location>
        <position position="200"/>
    </location>
</feature>
<organism evidence="1 2">
    <name type="scientific">Pluteus cervinus</name>
    <dbReference type="NCBI Taxonomy" id="181527"/>
    <lineage>
        <taxon>Eukaryota</taxon>
        <taxon>Fungi</taxon>
        <taxon>Dikarya</taxon>
        <taxon>Basidiomycota</taxon>
        <taxon>Agaricomycotina</taxon>
        <taxon>Agaricomycetes</taxon>
        <taxon>Agaricomycetidae</taxon>
        <taxon>Agaricales</taxon>
        <taxon>Pluteineae</taxon>
        <taxon>Pluteaceae</taxon>
        <taxon>Pluteus</taxon>
    </lineage>
</organism>